<evidence type="ECO:0000256" key="5">
    <source>
        <dbReference type="ARBA" id="ARBA00022741"/>
    </source>
</evidence>
<dbReference type="PANTHER" id="PTHR43790:SF1">
    <property type="entry name" value="XYLOSE IMPORT ATP-BINDING PROTEIN XYLG"/>
    <property type="match status" value="1"/>
</dbReference>
<keyword evidence="8" id="KW-0472">Membrane</keyword>
<evidence type="ECO:0000256" key="2">
    <source>
        <dbReference type="ARBA" id="ARBA00022475"/>
    </source>
</evidence>
<dbReference type="Pfam" id="PF00005">
    <property type="entry name" value="ABC_tran"/>
    <property type="match status" value="2"/>
</dbReference>
<accession>A0A4R2N8P4</accession>
<evidence type="ECO:0000313" key="10">
    <source>
        <dbReference type="EMBL" id="TCP17343.1"/>
    </source>
</evidence>
<dbReference type="GO" id="GO:0005524">
    <property type="term" value="F:ATP binding"/>
    <property type="evidence" value="ECO:0007669"/>
    <property type="project" value="UniProtKB-KW"/>
</dbReference>
<sequence>MAFISMQNISKTFHGVKALNQVSLSLDRGEALCLAGQNGCGKSTLIKILSGVYQPDKGASIQIGASHYAKLTPQQSIEKGIQVIYQDLALFPNLTVAENIAINLHRKFGWVSQKKIEQVALKAAQSINADLDLNAILGTLPIAQQQLVAICRALAQKARLLIMDEPTASLTAKEVAALLKIVLKLKSKGISIIFVSHKLQEVMRVSDSVLVLKNGNMVGQYSISEMNEKRLGFLMTGLEIDYKRLDLPNFLQNKTVLEVKNLTLSHQYEAINFSLREGEIIALTGLLGSGRTELCLSLFGITQPQSGDIFVNGEKVVFKTNRDAIKKGIAYVSEDRMNTGLIMAESIHHNIIATIFHKITNKFRIINSAQAYAYSQDLIDSLKIKITDPDLPVNTLSGGNAQRVSIAKWLAINPQIIILDAPTIGVDIANKEGIFQIIKSLAKQGISVIFVTDEVEEAYYNSHRILVMKKGKIVSDILPMQSSEKALAEVIYENQQ</sequence>
<keyword evidence="6 10" id="KW-0067">ATP-binding</keyword>
<protein>
    <submittedName>
        <fullName evidence="10">Monosaccharide ABC transporter ATP-binding protein (CUT2 family)</fullName>
    </submittedName>
</protein>
<evidence type="ECO:0000259" key="9">
    <source>
        <dbReference type="PROSITE" id="PS50893"/>
    </source>
</evidence>
<dbReference type="Gene3D" id="3.40.50.300">
    <property type="entry name" value="P-loop containing nucleotide triphosphate hydrolases"/>
    <property type="match status" value="2"/>
</dbReference>
<dbReference type="SMART" id="SM00382">
    <property type="entry name" value="AAA"/>
    <property type="match status" value="2"/>
</dbReference>
<dbReference type="InterPro" id="IPR017871">
    <property type="entry name" value="ABC_transporter-like_CS"/>
</dbReference>
<dbReference type="SUPFAM" id="SSF52540">
    <property type="entry name" value="P-loop containing nucleoside triphosphate hydrolases"/>
    <property type="match status" value="2"/>
</dbReference>
<dbReference type="CDD" id="cd03215">
    <property type="entry name" value="ABC_Carb_Monos_II"/>
    <property type="match status" value="1"/>
</dbReference>
<dbReference type="GO" id="GO:0016887">
    <property type="term" value="F:ATP hydrolysis activity"/>
    <property type="evidence" value="ECO:0007669"/>
    <property type="project" value="InterPro"/>
</dbReference>
<keyword evidence="5" id="KW-0547">Nucleotide-binding</keyword>
<dbReference type="PROSITE" id="PS00211">
    <property type="entry name" value="ABC_TRANSPORTER_1"/>
    <property type="match status" value="1"/>
</dbReference>
<dbReference type="RefSeq" id="WP_132501273.1">
    <property type="nucleotide sequence ID" value="NZ_LVXA01000001.1"/>
</dbReference>
<comment type="caution">
    <text evidence="10">The sequence shown here is derived from an EMBL/GenBank/DDBJ whole genome shotgun (WGS) entry which is preliminary data.</text>
</comment>
<keyword evidence="4" id="KW-0677">Repeat</keyword>
<name>A0A4R2N8P4_9PAST</name>
<keyword evidence="11" id="KW-1185">Reference proteome</keyword>
<keyword evidence="3" id="KW-0762">Sugar transport</keyword>
<organism evidence="10 11">
    <name type="scientific">Nicoletella semolina</name>
    <dbReference type="NCBI Taxonomy" id="271160"/>
    <lineage>
        <taxon>Bacteria</taxon>
        <taxon>Pseudomonadati</taxon>
        <taxon>Pseudomonadota</taxon>
        <taxon>Gammaproteobacteria</taxon>
        <taxon>Pasteurellales</taxon>
        <taxon>Pasteurellaceae</taxon>
        <taxon>Nicoletella</taxon>
    </lineage>
</organism>
<evidence type="ECO:0000256" key="4">
    <source>
        <dbReference type="ARBA" id="ARBA00022737"/>
    </source>
</evidence>
<dbReference type="OrthoDB" id="9776369at2"/>
<dbReference type="InterPro" id="IPR050107">
    <property type="entry name" value="ABC_carbohydrate_import_ATPase"/>
</dbReference>
<feature type="domain" description="ABC transporter" evidence="9">
    <location>
        <begin position="251"/>
        <end position="495"/>
    </location>
</feature>
<dbReference type="InterPro" id="IPR027417">
    <property type="entry name" value="P-loop_NTPase"/>
</dbReference>
<evidence type="ECO:0000256" key="3">
    <source>
        <dbReference type="ARBA" id="ARBA00022597"/>
    </source>
</evidence>
<evidence type="ECO:0000256" key="1">
    <source>
        <dbReference type="ARBA" id="ARBA00022448"/>
    </source>
</evidence>
<evidence type="ECO:0000256" key="7">
    <source>
        <dbReference type="ARBA" id="ARBA00022967"/>
    </source>
</evidence>
<dbReference type="Proteomes" id="UP000295537">
    <property type="component" value="Unassembled WGS sequence"/>
</dbReference>
<gene>
    <name evidence="10" type="ORF">EV693_10623</name>
</gene>
<evidence type="ECO:0000313" key="11">
    <source>
        <dbReference type="Proteomes" id="UP000295537"/>
    </source>
</evidence>
<dbReference type="CDD" id="cd03216">
    <property type="entry name" value="ABC_Carb_Monos_I"/>
    <property type="match status" value="1"/>
</dbReference>
<evidence type="ECO:0000256" key="6">
    <source>
        <dbReference type="ARBA" id="ARBA00022840"/>
    </source>
</evidence>
<keyword evidence="1" id="KW-0813">Transport</keyword>
<reference evidence="10 11" key="1">
    <citation type="submission" date="2019-03" db="EMBL/GenBank/DDBJ databases">
        <title>Genomic Encyclopedia of Type Strains, Phase IV (KMG-IV): sequencing the most valuable type-strain genomes for metagenomic binning, comparative biology and taxonomic classification.</title>
        <authorList>
            <person name="Goeker M."/>
        </authorList>
    </citation>
    <scope>NUCLEOTIDE SEQUENCE [LARGE SCALE GENOMIC DNA]</scope>
    <source>
        <strain evidence="10 11">DSM 16380</strain>
    </source>
</reference>
<dbReference type="InterPro" id="IPR003439">
    <property type="entry name" value="ABC_transporter-like_ATP-bd"/>
</dbReference>
<keyword evidence="2" id="KW-1003">Cell membrane</keyword>
<dbReference type="EMBL" id="SLXJ01000006">
    <property type="protein sequence ID" value="TCP17343.1"/>
    <property type="molecule type" value="Genomic_DNA"/>
</dbReference>
<feature type="domain" description="ABC transporter" evidence="9">
    <location>
        <begin position="4"/>
        <end position="239"/>
    </location>
</feature>
<keyword evidence="7" id="KW-1278">Translocase</keyword>
<dbReference type="PANTHER" id="PTHR43790">
    <property type="entry name" value="CARBOHYDRATE TRANSPORT ATP-BINDING PROTEIN MG119-RELATED"/>
    <property type="match status" value="1"/>
</dbReference>
<dbReference type="AlphaFoldDB" id="A0A4R2N8P4"/>
<dbReference type="InterPro" id="IPR003593">
    <property type="entry name" value="AAA+_ATPase"/>
</dbReference>
<evidence type="ECO:0000256" key="8">
    <source>
        <dbReference type="ARBA" id="ARBA00023136"/>
    </source>
</evidence>
<proteinExistence type="predicted"/>
<dbReference type="PROSITE" id="PS50893">
    <property type="entry name" value="ABC_TRANSPORTER_2"/>
    <property type="match status" value="2"/>
</dbReference>